<dbReference type="Proteomes" id="UP000316476">
    <property type="component" value="Unassembled WGS sequence"/>
</dbReference>
<dbReference type="InterPro" id="IPR036393">
    <property type="entry name" value="AceGlu_kinase-like_sf"/>
</dbReference>
<dbReference type="SUPFAM" id="SSF53633">
    <property type="entry name" value="Carbamate kinase-like"/>
    <property type="match status" value="1"/>
</dbReference>
<gene>
    <name evidence="2" type="ORF">V7x_19360</name>
</gene>
<dbReference type="Pfam" id="PF00696">
    <property type="entry name" value="AA_kinase"/>
    <property type="match status" value="1"/>
</dbReference>
<proteinExistence type="predicted"/>
<feature type="domain" description="Aspartate/glutamate/uridylate kinase" evidence="1">
    <location>
        <begin position="1"/>
        <end position="157"/>
    </location>
</feature>
<dbReference type="InterPro" id="IPR001048">
    <property type="entry name" value="Asp/Glu/Uridylate_kinase"/>
</dbReference>
<accession>A0A5C6FVE6</accession>
<dbReference type="Gene3D" id="3.40.1160.10">
    <property type="entry name" value="Acetylglutamate kinase-like"/>
    <property type="match status" value="1"/>
</dbReference>
<evidence type="ECO:0000313" key="3">
    <source>
        <dbReference type="Proteomes" id="UP000316476"/>
    </source>
</evidence>
<sequence>MRRIIKIGGSLLCRPTLVADLRRYLNDQPPAHSLLVVGGGKMIDAVRELDGLRRLPSADVHWMCVDLLHATFQICRGWLAELDAIDRRNDLAQWLEQTQDVRNTCPDPRTTWISPRAFYRREDDSGSLPETWATTTDSIAALLAEKTCADELVLLKSCDVESEADVDRMTESGIVDAAFPRAVERWIKDRGRDALQVMRLPENHA</sequence>
<dbReference type="GO" id="GO:0016301">
    <property type="term" value="F:kinase activity"/>
    <property type="evidence" value="ECO:0007669"/>
    <property type="project" value="UniProtKB-KW"/>
</dbReference>
<keyword evidence="2" id="KW-0808">Transferase</keyword>
<dbReference type="AlphaFoldDB" id="A0A5C6FVE6"/>
<name>A0A5C6FVE6_9PLAN</name>
<evidence type="ECO:0000313" key="2">
    <source>
        <dbReference type="EMBL" id="TWU66371.1"/>
    </source>
</evidence>
<protein>
    <submittedName>
        <fullName evidence="2">Amino acid kinase family protein</fullName>
    </submittedName>
</protein>
<evidence type="ECO:0000259" key="1">
    <source>
        <dbReference type="Pfam" id="PF00696"/>
    </source>
</evidence>
<reference evidence="2 3" key="1">
    <citation type="submission" date="2019-02" db="EMBL/GenBank/DDBJ databases">
        <title>Deep-cultivation of Planctomycetes and their phenomic and genomic characterization uncovers novel biology.</title>
        <authorList>
            <person name="Wiegand S."/>
            <person name="Jogler M."/>
            <person name="Boedeker C."/>
            <person name="Pinto D."/>
            <person name="Vollmers J."/>
            <person name="Rivas-Marin E."/>
            <person name="Kohn T."/>
            <person name="Peeters S.H."/>
            <person name="Heuer A."/>
            <person name="Rast P."/>
            <person name="Oberbeckmann S."/>
            <person name="Bunk B."/>
            <person name="Jeske O."/>
            <person name="Meyerdierks A."/>
            <person name="Storesund J.E."/>
            <person name="Kallscheuer N."/>
            <person name="Luecker S."/>
            <person name="Lage O.M."/>
            <person name="Pohl T."/>
            <person name="Merkel B.J."/>
            <person name="Hornburger P."/>
            <person name="Mueller R.-W."/>
            <person name="Bruemmer F."/>
            <person name="Labrenz M."/>
            <person name="Spormann A.M."/>
            <person name="Op Den Camp H."/>
            <person name="Overmann J."/>
            <person name="Amann R."/>
            <person name="Jetten M.S.M."/>
            <person name="Mascher T."/>
            <person name="Medema M.H."/>
            <person name="Devos D.P."/>
            <person name="Kaster A.-K."/>
            <person name="Ovreas L."/>
            <person name="Rohde M."/>
            <person name="Galperin M.Y."/>
            <person name="Jogler C."/>
        </authorList>
    </citation>
    <scope>NUCLEOTIDE SEQUENCE [LARGE SCALE GENOMIC DNA]</scope>
    <source>
        <strain evidence="2 3">V7</strain>
    </source>
</reference>
<dbReference type="EMBL" id="SJPZ01000001">
    <property type="protein sequence ID" value="TWU66371.1"/>
    <property type="molecule type" value="Genomic_DNA"/>
</dbReference>
<keyword evidence="2" id="KW-0418">Kinase</keyword>
<dbReference type="RefSeq" id="WP_146413015.1">
    <property type="nucleotide sequence ID" value="NZ_SJPZ01000001.1"/>
</dbReference>
<dbReference type="OrthoDB" id="8526978at2"/>
<organism evidence="2 3">
    <name type="scientific">Crateriforma conspicua</name>
    <dbReference type="NCBI Taxonomy" id="2527996"/>
    <lineage>
        <taxon>Bacteria</taxon>
        <taxon>Pseudomonadati</taxon>
        <taxon>Planctomycetota</taxon>
        <taxon>Planctomycetia</taxon>
        <taxon>Planctomycetales</taxon>
        <taxon>Planctomycetaceae</taxon>
        <taxon>Crateriforma</taxon>
    </lineage>
</organism>
<comment type="caution">
    <text evidence="2">The sequence shown here is derived from an EMBL/GenBank/DDBJ whole genome shotgun (WGS) entry which is preliminary data.</text>
</comment>